<evidence type="ECO:0000313" key="4">
    <source>
        <dbReference type="Proteomes" id="UP000663888"/>
    </source>
</evidence>
<feature type="compositionally biased region" description="Polar residues" evidence="1">
    <location>
        <begin position="22"/>
        <end position="36"/>
    </location>
</feature>
<dbReference type="SMART" id="SM00220">
    <property type="entry name" value="S_TKc"/>
    <property type="match status" value="1"/>
</dbReference>
<evidence type="ECO:0000313" key="3">
    <source>
        <dbReference type="EMBL" id="CAE6429598.1"/>
    </source>
</evidence>
<dbReference type="SUPFAM" id="SSF56112">
    <property type="entry name" value="Protein kinase-like (PK-like)"/>
    <property type="match status" value="1"/>
</dbReference>
<dbReference type="InterPro" id="IPR011009">
    <property type="entry name" value="Kinase-like_dom_sf"/>
</dbReference>
<reference evidence="3" key="1">
    <citation type="submission" date="2021-01" db="EMBL/GenBank/DDBJ databases">
        <authorList>
            <person name="Kaushik A."/>
        </authorList>
    </citation>
    <scope>NUCLEOTIDE SEQUENCE</scope>
    <source>
        <strain evidence="3">AG4-R118</strain>
    </source>
</reference>
<dbReference type="InterPro" id="IPR001245">
    <property type="entry name" value="Ser-Thr/Tyr_kinase_cat_dom"/>
</dbReference>
<feature type="region of interest" description="Disordered" evidence="1">
    <location>
        <begin position="213"/>
        <end position="238"/>
    </location>
</feature>
<protein>
    <recommendedName>
        <fullName evidence="2">Protein kinase domain-containing protein</fullName>
    </recommendedName>
</protein>
<name>A0A8H2XSK2_9AGAM</name>
<dbReference type="PANTHER" id="PTHR44329:SF214">
    <property type="entry name" value="PROTEIN KINASE DOMAIN-CONTAINING PROTEIN"/>
    <property type="match status" value="1"/>
</dbReference>
<dbReference type="EMBL" id="CAJMWX010000781">
    <property type="protein sequence ID" value="CAE6429598.1"/>
    <property type="molecule type" value="Genomic_DNA"/>
</dbReference>
<gene>
    <name evidence="3" type="ORF">RDB_LOCUS33250</name>
</gene>
<dbReference type="PROSITE" id="PS50011">
    <property type="entry name" value="PROTEIN_KINASE_DOM"/>
    <property type="match status" value="1"/>
</dbReference>
<dbReference type="InterPro" id="IPR051681">
    <property type="entry name" value="Ser/Thr_Kinases-Pseudokinases"/>
</dbReference>
<dbReference type="GO" id="GO:0005524">
    <property type="term" value="F:ATP binding"/>
    <property type="evidence" value="ECO:0007669"/>
    <property type="project" value="InterPro"/>
</dbReference>
<dbReference type="Proteomes" id="UP000663888">
    <property type="component" value="Unassembled WGS sequence"/>
</dbReference>
<proteinExistence type="predicted"/>
<dbReference type="Pfam" id="PF07714">
    <property type="entry name" value="PK_Tyr_Ser-Thr"/>
    <property type="match status" value="1"/>
</dbReference>
<dbReference type="PROSITE" id="PS00108">
    <property type="entry name" value="PROTEIN_KINASE_ST"/>
    <property type="match status" value="1"/>
</dbReference>
<dbReference type="AlphaFoldDB" id="A0A8H2XSK2"/>
<comment type="caution">
    <text evidence="3">The sequence shown here is derived from an EMBL/GenBank/DDBJ whole genome shotgun (WGS) entry which is preliminary data.</text>
</comment>
<sequence>MASTSGFNQRPAAFKSEGGRFVNNSTYAPSLGSATATPWVPSVPGVAESSHHTGAHGRPLTPGNRPSSFPMSSAMRAAPNNGLVYFWEEPPPRSTNAEAPTRPRPLPNPQGDSPTSDRIVVSVTHDRVNDVKVDITSQAEDAQAIRKEIAFKLTNNPHLKFNIFRIVPPEFAATASLGDNELLATCLSLGDDRGTLRLFVDLVPSMVPSSSVQAISSAEESSTHPASSTTTPVRFSMPEPSLSYVGDELLGGGSNSGHLGDSPARHVAHPDRSRYNYQDPMTNLDGNLTMPEPMYTPEQSEPGVSRFSVPYYEEIPVAMTHTPRTSISSLPSPSTPPPGESYIARDTLHSEPPEMTDAEILQRPAEHSADANARIGIECFQNPVAKAGQVPDGPRGTISRRMTTDEVLRELYLHGCRNITPYLNRAMSSDNPVAGGGFGDVYRGALNNGTEVGLKCVRLEVDLDNEGQKRVKEAAKELYIWSKCNHPNVLELIGVTQHHNRIAMVSPWMENGDLTRFLQTHPGTDRYHLCAQIAEGVAYLHQEDVVHGDIKGANILVSNEHTPKITDFGTASRNDYTLKFTETSRSQTMSIRWTAPEIISEVTDRSTFKTDVFSLGMTILEVMTGMVPFHDTNQATVVLKLVTGAHPPRPEAHIPTGNERADLLWALLVDCWALKPEDRPTSIEVRDRMRSIASM</sequence>
<organism evidence="3 4">
    <name type="scientific">Rhizoctonia solani</name>
    <dbReference type="NCBI Taxonomy" id="456999"/>
    <lineage>
        <taxon>Eukaryota</taxon>
        <taxon>Fungi</taxon>
        <taxon>Dikarya</taxon>
        <taxon>Basidiomycota</taxon>
        <taxon>Agaricomycotina</taxon>
        <taxon>Agaricomycetes</taxon>
        <taxon>Cantharellales</taxon>
        <taxon>Ceratobasidiaceae</taxon>
        <taxon>Rhizoctonia</taxon>
    </lineage>
</organism>
<dbReference type="PANTHER" id="PTHR44329">
    <property type="entry name" value="SERINE/THREONINE-PROTEIN KINASE TNNI3K-RELATED"/>
    <property type="match status" value="1"/>
</dbReference>
<evidence type="ECO:0000256" key="1">
    <source>
        <dbReference type="SAM" id="MobiDB-lite"/>
    </source>
</evidence>
<feature type="compositionally biased region" description="Low complexity" evidence="1">
    <location>
        <begin position="216"/>
        <end position="232"/>
    </location>
</feature>
<dbReference type="Gene3D" id="1.10.510.10">
    <property type="entry name" value="Transferase(Phosphotransferase) domain 1"/>
    <property type="match status" value="1"/>
</dbReference>
<accession>A0A8H2XSK2</accession>
<dbReference type="InterPro" id="IPR008271">
    <property type="entry name" value="Ser/Thr_kinase_AS"/>
</dbReference>
<dbReference type="InterPro" id="IPR000719">
    <property type="entry name" value="Prot_kinase_dom"/>
</dbReference>
<dbReference type="GO" id="GO:0004674">
    <property type="term" value="F:protein serine/threonine kinase activity"/>
    <property type="evidence" value="ECO:0007669"/>
    <property type="project" value="TreeGrafter"/>
</dbReference>
<feature type="domain" description="Protein kinase" evidence="2">
    <location>
        <begin position="427"/>
        <end position="692"/>
    </location>
</feature>
<evidence type="ECO:0000259" key="2">
    <source>
        <dbReference type="PROSITE" id="PS50011"/>
    </source>
</evidence>
<feature type="region of interest" description="Disordered" evidence="1">
    <location>
        <begin position="1"/>
        <end position="117"/>
    </location>
</feature>